<feature type="binding site" evidence="10">
    <location>
        <position position="423"/>
    </location>
    <ligand>
        <name>substrate</name>
    </ligand>
</feature>
<feature type="active site" description="Nucleophile" evidence="9 11">
    <location>
        <position position="372"/>
    </location>
</feature>
<dbReference type="NCBIfam" id="TIGR03356">
    <property type="entry name" value="BGL"/>
    <property type="match status" value="1"/>
</dbReference>
<dbReference type="InterPro" id="IPR033132">
    <property type="entry name" value="GH_1_N_CS"/>
</dbReference>
<proteinExistence type="inferred from homology"/>
<dbReference type="GO" id="GO:0030245">
    <property type="term" value="P:cellulose catabolic process"/>
    <property type="evidence" value="ECO:0007669"/>
    <property type="project" value="UniProtKB-KW"/>
</dbReference>
<dbReference type="Pfam" id="PF00232">
    <property type="entry name" value="Glyco_hydro_1"/>
    <property type="match status" value="1"/>
</dbReference>
<feature type="binding site" evidence="10">
    <location>
        <position position="168"/>
    </location>
    <ligand>
        <name>substrate</name>
    </ligand>
</feature>
<dbReference type="GO" id="GO:0005829">
    <property type="term" value="C:cytosol"/>
    <property type="evidence" value="ECO:0007669"/>
    <property type="project" value="TreeGrafter"/>
</dbReference>
<name>A0A841FSK6_9ACTN</name>
<dbReference type="PROSITE" id="PS00572">
    <property type="entry name" value="GLYCOSYL_HYDROL_F1_1"/>
    <property type="match status" value="1"/>
</dbReference>
<comment type="caution">
    <text evidence="13">The sequence shown here is derived from an EMBL/GenBank/DDBJ whole genome shotgun (WGS) entry which is preliminary data.</text>
</comment>
<dbReference type="PANTHER" id="PTHR10353:SF36">
    <property type="entry name" value="LP05116P"/>
    <property type="match status" value="1"/>
</dbReference>
<dbReference type="EC" id="3.2.1.21" evidence="3 12"/>
<feature type="binding site" evidence="10">
    <location>
        <position position="299"/>
    </location>
    <ligand>
        <name>substrate</name>
    </ligand>
</feature>
<dbReference type="PROSITE" id="PS00653">
    <property type="entry name" value="GLYCOSYL_HYDROL_F1_2"/>
    <property type="match status" value="1"/>
</dbReference>
<reference evidence="13 14" key="1">
    <citation type="submission" date="2020-08" db="EMBL/GenBank/DDBJ databases">
        <title>Genomic Encyclopedia of Type Strains, Phase IV (KMG-IV): sequencing the most valuable type-strain genomes for metagenomic binning, comparative biology and taxonomic classification.</title>
        <authorList>
            <person name="Goeker M."/>
        </authorList>
    </citation>
    <scope>NUCLEOTIDE SEQUENCE [LARGE SCALE GENOMIC DNA]</scope>
    <source>
        <strain evidence="13 14">YIM 65646</strain>
    </source>
</reference>
<dbReference type="AlphaFoldDB" id="A0A841FSK6"/>
<dbReference type="InterPro" id="IPR001360">
    <property type="entry name" value="Glyco_hydro_1"/>
</dbReference>
<dbReference type="PANTHER" id="PTHR10353">
    <property type="entry name" value="GLYCOSYL HYDROLASE"/>
    <property type="match status" value="1"/>
</dbReference>
<evidence type="ECO:0000256" key="4">
    <source>
        <dbReference type="ARBA" id="ARBA00022801"/>
    </source>
</evidence>
<accession>A0A841FSK6</accession>
<keyword evidence="5" id="KW-0136">Cellulose degradation</keyword>
<keyword evidence="6" id="KW-0119">Carbohydrate metabolism</keyword>
<evidence type="ECO:0000256" key="11">
    <source>
        <dbReference type="PROSITE-ProRule" id="PRU10055"/>
    </source>
</evidence>
<dbReference type="InterPro" id="IPR018120">
    <property type="entry name" value="Glyco_hydro_1_AS"/>
</dbReference>
<keyword evidence="4 12" id="KW-0378">Hydrolase</keyword>
<evidence type="ECO:0000256" key="9">
    <source>
        <dbReference type="PIRSR" id="PIRSR617736-1"/>
    </source>
</evidence>
<dbReference type="EMBL" id="JACHGT010000021">
    <property type="protein sequence ID" value="MBB6039255.1"/>
    <property type="molecule type" value="Genomic_DNA"/>
</dbReference>
<dbReference type="Gene3D" id="3.20.20.80">
    <property type="entry name" value="Glycosidases"/>
    <property type="match status" value="1"/>
</dbReference>
<dbReference type="Proteomes" id="UP000548476">
    <property type="component" value="Unassembled WGS sequence"/>
</dbReference>
<dbReference type="InterPro" id="IPR017853">
    <property type="entry name" value="GH"/>
</dbReference>
<dbReference type="GO" id="GO:0008422">
    <property type="term" value="F:beta-glucosidase activity"/>
    <property type="evidence" value="ECO:0007669"/>
    <property type="project" value="UniProtKB-EC"/>
</dbReference>
<evidence type="ECO:0000256" key="3">
    <source>
        <dbReference type="ARBA" id="ARBA00012744"/>
    </source>
</evidence>
<feature type="binding site" evidence="10">
    <location>
        <position position="23"/>
    </location>
    <ligand>
        <name>substrate</name>
    </ligand>
</feature>
<comment type="catalytic activity">
    <reaction evidence="1 12">
        <text>Hydrolysis of terminal, non-reducing beta-D-glucosyl residues with release of beta-D-glucose.</text>
        <dbReference type="EC" id="3.2.1.21"/>
    </reaction>
</comment>
<feature type="binding site" evidence="10">
    <location>
        <position position="124"/>
    </location>
    <ligand>
        <name>substrate</name>
    </ligand>
</feature>
<evidence type="ECO:0000313" key="13">
    <source>
        <dbReference type="EMBL" id="MBB6039255.1"/>
    </source>
</evidence>
<evidence type="ECO:0000256" key="8">
    <source>
        <dbReference type="ARBA" id="ARBA00023326"/>
    </source>
</evidence>
<keyword evidence="8" id="KW-0624">Polysaccharide degradation</keyword>
<evidence type="ECO:0000256" key="2">
    <source>
        <dbReference type="ARBA" id="ARBA00010838"/>
    </source>
</evidence>
<gene>
    <name evidence="13" type="ORF">HNR73_007149</name>
</gene>
<keyword evidence="14" id="KW-1185">Reference proteome</keyword>
<dbReference type="InterPro" id="IPR017736">
    <property type="entry name" value="Glyco_hydro_1_beta-glucosidase"/>
</dbReference>
<dbReference type="PRINTS" id="PR00131">
    <property type="entry name" value="GLHYDRLASE1"/>
</dbReference>
<evidence type="ECO:0000313" key="14">
    <source>
        <dbReference type="Proteomes" id="UP000548476"/>
    </source>
</evidence>
<organism evidence="13 14">
    <name type="scientific">Phytomonospora endophytica</name>
    <dbReference type="NCBI Taxonomy" id="714109"/>
    <lineage>
        <taxon>Bacteria</taxon>
        <taxon>Bacillati</taxon>
        <taxon>Actinomycetota</taxon>
        <taxon>Actinomycetes</taxon>
        <taxon>Micromonosporales</taxon>
        <taxon>Micromonosporaceae</taxon>
        <taxon>Phytomonospora</taxon>
    </lineage>
</organism>
<comment type="similarity">
    <text evidence="2 12">Belongs to the glycosyl hydrolase 1 family.</text>
</comment>
<sequence>MNSHHRQVFPADFVWGAATSAYQIEGSTTADGRGQSIWDRFAATPGRVVDGTNGDVATDSYRRMPEDVALMRELGLTAYRFSVSWPRVQPDGAGKFNQAGLDYYGRLVDELLGAGIDPWITLYHWDLPQALEDDGGWPERDTAYRFAEYAATVHGALGDRVSRWITVNEPWCAAFLGYASGEHAPGRRDPGDSIRAAHHLMLGHGLAVQALRDNGGDTKIAVGLNFYPVHAVSEDPSDVDAARRIDGLQNRFFTEAALRGAYPADVLDDLSAVVDLGFIRDGDLTEIHQPVDALCVNYYSSFTVTGRGNGRASAAAAPTGAGSPWPGSGHVAFEVGGLPVTGMGWEIDADGLRTTLERLSEEYPGLPLVVSENGAAFDDAPANGGGNGVEVADPDRREYFEIHLRACAEAITAGVPLAGYFAWSLMDNFEWAWGYTKRFGLVHVDFETQRRTVKESGRWYADWIRAGIGRKADSDSRLSID</sequence>
<feature type="active site" description="Proton donor" evidence="9">
    <location>
        <position position="169"/>
    </location>
</feature>
<dbReference type="RefSeq" id="WP_184792353.1">
    <property type="nucleotide sequence ID" value="NZ_BONT01000077.1"/>
</dbReference>
<keyword evidence="7 12" id="KW-0326">Glycosidase</keyword>
<evidence type="ECO:0000256" key="7">
    <source>
        <dbReference type="ARBA" id="ARBA00023295"/>
    </source>
</evidence>
<evidence type="ECO:0000256" key="1">
    <source>
        <dbReference type="ARBA" id="ARBA00000448"/>
    </source>
</evidence>
<protein>
    <recommendedName>
        <fullName evidence="3 12">Beta-glucosidase</fullName>
        <ecNumber evidence="3 12">3.2.1.21</ecNumber>
    </recommendedName>
</protein>
<evidence type="ECO:0000256" key="12">
    <source>
        <dbReference type="RuleBase" id="RU361175"/>
    </source>
</evidence>
<feature type="binding site" evidence="10">
    <location>
        <begin position="430"/>
        <end position="431"/>
    </location>
    <ligand>
        <name>substrate</name>
    </ligand>
</feature>
<evidence type="ECO:0000256" key="10">
    <source>
        <dbReference type="PIRSR" id="PIRSR617736-2"/>
    </source>
</evidence>
<dbReference type="FunFam" id="3.20.20.80:FF:000004">
    <property type="entry name" value="Beta-glucosidase 6-phospho-beta-glucosidase"/>
    <property type="match status" value="1"/>
</dbReference>
<evidence type="ECO:0000256" key="6">
    <source>
        <dbReference type="ARBA" id="ARBA00023277"/>
    </source>
</evidence>
<evidence type="ECO:0000256" key="5">
    <source>
        <dbReference type="ARBA" id="ARBA00023001"/>
    </source>
</evidence>
<dbReference type="SUPFAM" id="SSF51445">
    <property type="entry name" value="(Trans)glycosidases"/>
    <property type="match status" value="1"/>
</dbReference>